<comment type="function">
    <text evidence="10">Probable GPI-anchored aspartic-type endopeptidase which contributes to virulence.</text>
</comment>
<name>C4JP64_UNCRE</name>
<dbReference type="Pfam" id="PF00026">
    <property type="entry name" value="Asp"/>
    <property type="match status" value="1"/>
</dbReference>
<dbReference type="GO" id="GO:0004190">
    <property type="term" value="F:aspartic-type endopeptidase activity"/>
    <property type="evidence" value="ECO:0007669"/>
    <property type="project" value="UniProtKB-KW"/>
</dbReference>
<keyword evidence="9" id="KW-0449">Lipoprotein</keyword>
<dbReference type="CDD" id="cd05474">
    <property type="entry name" value="SAP_like"/>
    <property type="match status" value="1"/>
</dbReference>
<dbReference type="InterPro" id="IPR001969">
    <property type="entry name" value="Aspartic_peptidase_AS"/>
</dbReference>
<feature type="chain" id="PRO_5002937970" description="Probable aspartic-type endopeptidase OPSB" evidence="15">
    <location>
        <begin position="22"/>
        <end position="501"/>
    </location>
</feature>
<comment type="similarity">
    <text evidence="2 14">Belongs to the peptidase A1 family.</text>
</comment>
<evidence type="ECO:0000256" key="14">
    <source>
        <dbReference type="RuleBase" id="RU000454"/>
    </source>
</evidence>
<dbReference type="GO" id="GO:0005886">
    <property type="term" value="C:plasma membrane"/>
    <property type="evidence" value="ECO:0007669"/>
    <property type="project" value="UniProtKB-SubCell"/>
</dbReference>
<keyword evidence="3" id="KW-0336">GPI-anchor</keyword>
<dbReference type="GeneID" id="8437754"/>
<gene>
    <name evidence="17" type="ORF">UREG_03123</name>
</gene>
<comment type="subcellular location">
    <subcellularLocation>
        <location evidence="1">Cell membrane</location>
        <topology evidence="1">Lipid-anchor</topology>
        <topology evidence="1">GPI-anchor</topology>
    </subcellularLocation>
</comment>
<sequence length="501" mass="53933">MREILCWSLAIATTFLQTTEAVQLVKRSTPAVVGFELERKKIVNPVDYDKRRQRRQNDKPKVVNQVLDNEKTLYFCNLTLGTPPQQLRMHIDTGSSDLWVNTPGSTICRDRRNLCEVGGTYDPQRSSTYKRINDDFNITYADGSGAVGDYVTDTLKFGGVTLDDFQFAVGYQSTSREGVLGIGFTSNEVQAVRNDQPPYPNLPQALVDAKLINSNAYSIWLNDLDASKGEILFGGVNKAKFHDSLKSVPVVSRRTGYQDLAVALTGLSVKTADGEQRFPSANFPFSVVLDTGSSLCYLPNAIVADIYDAVSAVYDSQFGAAYVPCDIASTKADLVFTFSEPNISVGMDELVINPGPNRNGETLQFDDGTDACIFGIAPAQGSVSILGDTFLRSAYVVYDLENEEISLAQTRFNTSDSEILEIQSGRDGVPDATGVASAVSSAGITPTASVQTTLTPISTATVGMDGRPVSSSAGAVPTMKPEYPLRMFAGLAGAGIVFAAL</sequence>
<dbReference type="PRINTS" id="PR00792">
    <property type="entry name" value="PEPSIN"/>
</dbReference>
<evidence type="ECO:0000256" key="9">
    <source>
        <dbReference type="ARBA" id="ARBA00023288"/>
    </source>
</evidence>
<keyword evidence="8" id="KW-0472">Membrane</keyword>
<evidence type="ECO:0000256" key="15">
    <source>
        <dbReference type="SAM" id="SignalP"/>
    </source>
</evidence>
<evidence type="ECO:0000256" key="4">
    <source>
        <dbReference type="ARBA" id="ARBA00022670"/>
    </source>
</evidence>
<evidence type="ECO:0000256" key="12">
    <source>
        <dbReference type="ARBA" id="ARBA00068059"/>
    </source>
</evidence>
<dbReference type="KEGG" id="ure:UREG_03123"/>
<keyword evidence="7 14" id="KW-0378">Hydrolase</keyword>
<keyword evidence="6 14" id="KW-0064">Aspartyl protease</keyword>
<feature type="domain" description="Peptidase A1" evidence="16">
    <location>
        <begin position="74"/>
        <end position="408"/>
    </location>
</feature>
<evidence type="ECO:0000259" key="16">
    <source>
        <dbReference type="PROSITE" id="PS51767"/>
    </source>
</evidence>
<dbReference type="InterPro" id="IPR001461">
    <property type="entry name" value="Aspartic_peptidase_A1"/>
</dbReference>
<dbReference type="PROSITE" id="PS00141">
    <property type="entry name" value="ASP_PROTEASE"/>
    <property type="match status" value="1"/>
</dbReference>
<evidence type="ECO:0000313" key="17">
    <source>
        <dbReference type="EMBL" id="EEP78278.1"/>
    </source>
</evidence>
<proteinExistence type="inferred from homology"/>
<dbReference type="AlphaFoldDB" id="C4JP64"/>
<dbReference type="eggNOG" id="KOG1339">
    <property type="taxonomic scope" value="Eukaryota"/>
</dbReference>
<dbReference type="PANTHER" id="PTHR47966">
    <property type="entry name" value="BETA-SITE APP-CLEAVING ENZYME, ISOFORM A-RELATED"/>
    <property type="match status" value="1"/>
</dbReference>
<feature type="active site" evidence="13">
    <location>
        <position position="290"/>
    </location>
</feature>
<dbReference type="InterPro" id="IPR033121">
    <property type="entry name" value="PEPTIDASE_A1"/>
</dbReference>
<dbReference type="VEuPathDB" id="FungiDB:UREG_03123"/>
<dbReference type="RefSeq" id="XP_002543607.1">
    <property type="nucleotide sequence ID" value="XM_002543561.1"/>
</dbReference>
<dbReference type="GO" id="GO:0098552">
    <property type="term" value="C:side of membrane"/>
    <property type="evidence" value="ECO:0007669"/>
    <property type="project" value="UniProtKB-KW"/>
</dbReference>
<dbReference type="InterPro" id="IPR033876">
    <property type="entry name" value="SAP-like"/>
</dbReference>
<keyword evidence="3" id="KW-0325">Glycoprotein</keyword>
<dbReference type="OrthoDB" id="771136at2759"/>
<evidence type="ECO:0000256" key="10">
    <source>
        <dbReference type="ARBA" id="ARBA00054722"/>
    </source>
</evidence>
<reference evidence="18" key="1">
    <citation type="journal article" date="2009" name="Genome Res.">
        <title>Comparative genomic analyses of the human fungal pathogens Coccidioides and their relatives.</title>
        <authorList>
            <person name="Sharpton T.J."/>
            <person name="Stajich J.E."/>
            <person name="Rounsley S.D."/>
            <person name="Gardner M.J."/>
            <person name="Wortman J.R."/>
            <person name="Jordar V.S."/>
            <person name="Maiti R."/>
            <person name="Kodira C.D."/>
            <person name="Neafsey D.E."/>
            <person name="Zeng Q."/>
            <person name="Hung C.-Y."/>
            <person name="McMahan C."/>
            <person name="Muszewska A."/>
            <person name="Grynberg M."/>
            <person name="Mandel M.A."/>
            <person name="Kellner E.M."/>
            <person name="Barker B.M."/>
            <person name="Galgiani J.N."/>
            <person name="Orbach M.J."/>
            <person name="Kirkland T.N."/>
            <person name="Cole G.T."/>
            <person name="Henn M.R."/>
            <person name="Birren B.W."/>
            <person name="Taylor J.W."/>
        </authorList>
    </citation>
    <scope>NUCLEOTIDE SEQUENCE [LARGE SCALE GENOMIC DNA]</scope>
    <source>
        <strain evidence="18">UAMH 1704</strain>
    </source>
</reference>
<evidence type="ECO:0000256" key="2">
    <source>
        <dbReference type="ARBA" id="ARBA00007447"/>
    </source>
</evidence>
<dbReference type="InterPro" id="IPR021109">
    <property type="entry name" value="Peptidase_aspartic_dom_sf"/>
</dbReference>
<dbReference type="FunFam" id="2.40.70.10:FF:000011">
    <property type="entry name" value="Aspartic protease"/>
    <property type="match status" value="1"/>
</dbReference>
<accession>C4JP64</accession>
<keyword evidence="5 15" id="KW-0732">Signal</keyword>
<dbReference type="FunCoup" id="C4JP64">
    <property type="interactions" value="267"/>
</dbReference>
<dbReference type="Gene3D" id="2.40.70.10">
    <property type="entry name" value="Acid Proteases"/>
    <property type="match status" value="2"/>
</dbReference>
<evidence type="ECO:0000256" key="11">
    <source>
        <dbReference type="ARBA" id="ARBA00067536"/>
    </source>
</evidence>
<evidence type="ECO:0000256" key="7">
    <source>
        <dbReference type="ARBA" id="ARBA00022801"/>
    </source>
</evidence>
<evidence type="ECO:0000256" key="1">
    <source>
        <dbReference type="ARBA" id="ARBA00004609"/>
    </source>
</evidence>
<dbReference type="OMA" id="CNVTLGT"/>
<evidence type="ECO:0000256" key="13">
    <source>
        <dbReference type="PIRSR" id="PIRSR601461-1"/>
    </source>
</evidence>
<dbReference type="EMBL" id="CH476616">
    <property type="protein sequence ID" value="EEP78278.1"/>
    <property type="molecule type" value="Genomic_DNA"/>
</dbReference>
<dbReference type="PANTHER" id="PTHR47966:SF65">
    <property type="entry name" value="ASPARTIC-TYPE ENDOPEPTIDASE"/>
    <property type="match status" value="1"/>
</dbReference>
<evidence type="ECO:0000256" key="8">
    <source>
        <dbReference type="ARBA" id="ARBA00023136"/>
    </source>
</evidence>
<keyword evidence="4 14" id="KW-0645">Protease</keyword>
<feature type="active site" evidence="13">
    <location>
        <position position="92"/>
    </location>
</feature>
<feature type="signal peptide" evidence="15">
    <location>
        <begin position="1"/>
        <end position="21"/>
    </location>
</feature>
<protein>
    <recommendedName>
        <fullName evidence="12">Probable aspartic-type endopeptidase OPSB</fullName>
    </recommendedName>
    <alternativeName>
        <fullName evidence="11">Probable aspartic-type endopeptidase opsB</fullName>
    </alternativeName>
</protein>
<dbReference type="SUPFAM" id="SSF50630">
    <property type="entry name" value="Acid proteases"/>
    <property type="match status" value="1"/>
</dbReference>
<evidence type="ECO:0000256" key="5">
    <source>
        <dbReference type="ARBA" id="ARBA00022729"/>
    </source>
</evidence>
<dbReference type="GO" id="GO:0006508">
    <property type="term" value="P:proteolysis"/>
    <property type="evidence" value="ECO:0007669"/>
    <property type="project" value="UniProtKB-KW"/>
</dbReference>
<evidence type="ECO:0000256" key="6">
    <source>
        <dbReference type="ARBA" id="ARBA00022750"/>
    </source>
</evidence>
<dbReference type="PROSITE" id="PS51767">
    <property type="entry name" value="PEPTIDASE_A1"/>
    <property type="match status" value="1"/>
</dbReference>
<dbReference type="InParanoid" id="C4JP64"/>
<dbReference type="STRING" id="336963.C4JP64"/>
<evidence type="ECO:0000313" key="18">
    <source>
        <dbReference type="Proteomes" id="UP000002058"/>
    </source>
</evidence>
<dbReference type="HOGENOM" id="CLU_013253_9_3_1"/>
<dbReference type="Proteomes" id="UP000002058">
    <property type="component" value="Unassembled WGS sequence"/>
</dbReference>
<keyword evidence="18" id="KW-1185">Reference proteome</keyword>
<organism evidence="17 18">
    <name type="scientific">Uncinocarpus reesii (strain UAMH 1704)</name>
    <dbReference type="NCBI Taxonomy" id="336963"/>
    <lineage>
        <taxon>Eukaryota</taxon>
        <taxon>Fungi</taxon>
        <taxon>Dikarya</taxon>
        <taxon>Ascomycota</taxon>
        <taxon>Pezizomycotina</taxon>
        <taxon>Eurotiomycetes</taxon>
        <taxon>Eurotiomycetidae</taxon>
        <taxon>Onygenales</taxon>
        <taxon>Onygenaceae</taxon>
        <taxon>Uncinocarpus</taxon>
    </lineage>
</organism>
<evidence type="ECO:0000256" key="3">
    <source>
        <dbReference type="ARBA" id="ARBA00022622"/>
    </source>
</evidence>